<sequence>MYTINRLKFTNILILHSHYPSGVVNISVPNYTYTSLKPIQNTVPTTNQYSTDLGLK</sequence>
<proteinExistence type="predicted"/>
<name>A0A1E3PJT2_9ASCO</name>
<gene>
    <name evidence="1" type="ORF">NADFUDRAFT_82626</name>
</gene>
<dbReference type="EMBL" id="KV454409">
    <property type="protein sequence ID" value="ODQ65598.1"/>
    <property type="molecule type" value="Genomic_DNA"/>
</dbReference>
<evidence type="ECO:0000313" key="1">
    <source>
        <dbReference type="EMBL" id="ODQ65598.1"/>
    </source>
</evidence>
<evidence type="ECO:0000313" key="2">
    <source>
        <dbReference type="Proteomes" id="UP000095009"/>
    </source>
</evidence>
<dbReference type="Proteomes" id="UP000095009">
    <property type="component" value="Unassembled WGS sequence"/>
</dbReference>
<reference evidence="1 2" key="1">
    <citation type="journal article" date="2016" name="Proc. Natl. Acad. Sci. U.S.A.">
        <title>Comparative genomics of biotechnologically important yeasts.</title>
        <authorList>
            <person name="Riley R."/>
            <person name="Haridas S."/>
            <person name="Wolfe K.H."/>
            <person name="Lopes M.R."/>
            <person name="Hittinger C.T."/>
            <person name="Goeker M."/>
            <person name="Salamov A.A."/>
            <person name="Wisecaver J.H."/>
            <person name="Long T.M."/>
            <person name="Calvey C.H."/>
            <person name="Aerts A.L."/>
            <person name="Barry K.W."/>
            <person name="Choi C."/>
            <person name="Clum A."/>
            <person name="Coughlan A.Y."/>
            <person name="Deshpande S."/>
            <person name="Douglass A.P."/>
            <person name="Hanson S.J."/>
            <person name="Klenk H.-P."/>
            <person name="LaButti K.M."/>
            <person name="Lapidus A."/>
            <person name="Lindquist E.A."/>
            <person name="Lipzen A.M."/>
            <person name="Meier-Kolthoff J.P."/>
            <person name="Ohm R.A."/>
            <person name="Otillar R.P."/>
            <person name="Pangilinan J.L."/>
            <person name="Peng Y."/>
            <person name="Rokas A."/>
            <person name="Rosa C.A."/>
            <person name="Scheuner C."/>
            <person name="Sibirny A.A."/>
            <person name="Slot J.C."/>
            <person name="Stielow J.B."/>
            <person name="Sun H."/>
            <person name="Kurtzman C.P."/>
            <person name="Blackwell M."/>
            <person name="Grigoriev I.V."/>
            <person name="Jeffries T.W."/>
        </authorList>
    </citation>
    <scope>NUCLEOTIDE SEQUENCE [LARGE SCALE GENOMIC DNA]</scope>
    <source>
        <strain evidence="1 2">DSM 6958</strain>
    </source>
</reference>
<organism evidence="1 2">
    <name type="scientific">Nadsonia fulvescens var. elongata DSM 6958</name>
    <dbReference type="NCBI Taxonomy" id="857566"/>
    <lineage>
        <taxon>Eukaryota</taxon>
        <taxon>Fungi</taxon>
        <taxon>Dikarya</taxon>
        <taxon>Ascomycota</taxon>
        <taxon>Saccharomycotina</taxon>
        <taxon>Dipodascomycetes</taxon>
        <taxon>Dipodascales</taxon>
        <taxon>Dipodascales incertae sedis</taxon>
        <taxon>Nadsonia</taxon>
    </lineage>
</organism>
<accession>A0A1E3PJT2</accession>
<protein>
    <submittedName>
        <fullName evidence="1">Uncharacterized protein</fullName>
    </submittedName>
</protein>
<dbReference type="AlphaFoldDB" id="A0A1E3PJT2"/>
<keyword evidence="2" id="KW-1185">Reference proteome</keyword>